<gene>
    <name evidence="1" type="ORF">HUW50_22445</name>
</gene>
<evidence type="ECO:0000313" key="2">
    <source>
        <dbReference type="Proteomes" id="UP000515490"/>
    </source>
</evidence>
<dbReference type="Proteomes" id="UP000515490">
    <property type="component" value="Chromosome"/>
</dbReference>
<dbReference type="EMBL" id="CP055263">
    <property type="protein sequence ID" value="QNF29998.1"/>
    <property type="molecule type" value="Genomic_DNA"/>
</dbReference>
<evidence type="ECO:0000313" key="1">
    <source>
        <dbReference type="EMBL" id="QNF29998.1"/>
    </source>
</evidence>
<sequence length="110" mass="12601">MCDRFIYMGYTGNGYPVYINESTSEVVYIDYDNENNVAQINSTIVTFAESLLVYVEFIKKIKANNGRRAYLEKNASKELLDWVSKSLLQIDAISLTQGGFWEEELSSFSE</sequence>
<organism evidence="1 2">
    <name type="scientific">Metabacillus elymi</name>
    <dbReference type="NCBI Taxonomy" id="2745198"/>
    <lineage>
        <taxon>Bacteria</taxon>
        <taxon>Bacillati</taxon>
        <taxon>Bacillota</taxon>
        <taxon>Bacilli</taxon>
        <taxon>Bacillales</taxon>
        <taxon>Bacillaceae</taxon>
        <taxon>Metabacillus</taxon>
    </lineage>
</organism>
<accession>A0ABX6S8T1</accession>
<name>A0ABX6S8T1_9BACI</name>
<reference evidence="1 2" key="1">
    <citation type="submission" date="2020-06" db="EMBL/GenBank/DDBJ databases">
        <title>Metabacillus dokdonensis sp. nov., isolated from the rhizosphere of Elymus tsukushiensis, a plant native to the Dokdo Islands, Republic of Korea.</title>
        <authorList>
            <person name="Lee S.Y."/>
            <person name="Hwang Y.J."/>
            <person name="Son J.S."/>
            <person name="Ghim S.Y."/>
        </authorList>
    </citation>
    <scope>NUCLEOTIDE SEQUENCE [LARGE SCALE GENOMIC DNA]</scope>
    <source>
        <strain evidence="1 2">KUDC1714</strain>
    </source>
</reference>
<proteinExistence type="predicted"/>
<keyword evidence="2" id="KW-1185">Reference proteome</keyword>
<protein>
    <submittedName>
        <fullName evidence="1">SUKH-4 family immunity protein</fullName>
    </submittedName>
</protein>